<dbReference type="GO" id="GO:0006357">
    <property type="term" value="P:regulation of transcription by RNA polymerase II"/>
    <property type="evidence" value="ECO:0007669"/>
    <property type="project" value="TreeGrafter"/>
</dbReference>
<evidence type="ECO:0000313" key="8">
    <source>
        <dbReference type="Proteomes" id="UP000184300"/>
    </source>
</evidence>
<dbReference type="OrthoDB" id="5876363at2759"/>
<name>A0A1L9VX18_ASPGL</name>
<dbReference type="InterPro" id="IPR013083">
    <property type="entry name" value="Znf_RING/FYVE/PHD"/>
</dbReference>
<feature type="compositionally biased region" description="Low complexity" evidence="5">
    <location>
        <begin position="305"/>
        <end position="317"/>
    </location>
</feature>
<feature type="compositionally biased region" description="Polar residues" evidence="5">
    <location>
        <begin position="94"/>
        <end position="104"/>
    </location>
</feature>
<evidence type="ECO:0000256" key="1">
    <source>
        <dbReference type="ARBA" id="ARBA00022723"/>
    </source>
</evidence>
<protein>
    <recommendedName>
        <fullName evidence="6">PHD-type domain-containing protein</fullName>
    </recommendedName>
</protein>
<dbReference type="CDD" id="cd15534">
    <property type="entry name" value="PHD2_PHF12_Rco1"/>
    <property type="match status" value="1"/>
</dbReference>
<dbReference type="GO" id="GO:0032221">
    <property type="term" value="C:Rpd3S complex"/>
    <property type="evidence" value="ECO:0007669"/>
    <property type="project" value="TreeGrafter"/>
</dbReference>
<dbReference type="InterPro" id="IPR052819">
    <property type="entry name" value="Chromatin_regulatory_protein"/>
</dbReference>
<keyword evidence="8" id="KW-1185">Reference proteome</keyword>
<organism evidence="7 8">
    <name type="scientific">Aspergillus glaucus CBS 516.65</name>
    <dbReference type="NCBI Taxonomy" id="1160497"/>
    <lineage>
        <taxon>Eukaryota</taxon>
        <taxon>Fungi</taxon>
        <taxon>Dikarya</taxon>
        <taxon>Ascomycota</taxon>
        <taxon>Pezizomycotina</taxon>
        <taxon>Eurotiomycetes</taxon>
        <taxon>Eurotiomycetidae</taxon>
        <taxon>Eurotiales</taxon>
        <taxon>Aspergillaceae</taxon>
        <taxon>Aspergillus</taxon>
        <taxon>Aspergillus subgen. Aspergillus</taxon>
    </lineage>
</organism>
<dbReference type="CDD" id="cd15535">
    <property type="entry name" value="PHD1_Rco1"/>
    <property type="match status" value="1"/>
</dbReference>
<dbReference type="Gene3D" id="3.30.40.10">
    <property type="entry name" value="Zinc/RING finger domain, C3HC4 (zinc finger)"/>
    <property type="match status" value="2"/>
</dbReference>
<proteinExistence type="predicted"/>
<dbReference type="AlphaFoldDB" id="A0A1L9VX18"/>
<feature type="domain" description="PHD-type" evidence="6">
    <location>
        <begin position="468"/>
        <end position="517"/>
    </location>
</feature>
<feature type="compositionally biased region" description="Polar residues" evidence="5">
    <location>
        <begin position="43"/>
        <end position="76"/>
    </location>
</feature>
<dbReference type="EMBL" id="KV878889">
    <property type="protein sequence ID" value="OJJ88446.1"/>
    <property type="molecule type" value="Genomic_DNA"/>
</dbReference>
<evidence type="ECO:0000256" key="5">
    <source>
        <dbReference type="SAM" id="MobiDB-lite"/>
    </source>
</evidence>
<dbReference type="InterPro" id="IPR011011">
    <property type="entry name" value="Znf_FYVE_PHD"/>
</dbReference>
<dbReference type="PANTHER" id="PTHR47636">
    <property type="entry name" value="TRANSCRIPTIONAL REGULATORY PROTEIN RCO1"/>
    <property type="match status" value="1"/>
</dbReference>
<dbReference type="VEuPathDB" id="FungiDB:ASPGLDRAFT_63360"/>
<dbReference type="SUPFAM" id="SSF57903">
    <property type="entry name" value="FYVE/PHD zinc finger"/>
    <property type="match status" value="2"/>
</dbReference>
<evidence type="ECO:0000313" key="7">
    <source>
        <dbReference type="EMBL" id="OJJ88446.1"/>
    </source>
</evidence>
<dbReference type="InterPro" id="IPR019786">
    <property type="entry name" value="Zinc_finger_PHD-type_CS"/>
</dbReference>
<accession>A0A1L9VX18</accession>
<dbReference type="PANTHER" id="PTHR47636:SF1">
    <property type="entry name" value="TRANSCRIPTIONAL REGULATORY PROTEIN RCO1"/>
    <property type="match status" value="1"/>
</dbReference>
<dbReference type="Pfam" id="PF00628">
    <property type="entry name" value="PHD"/>
    <property type="match status" value="1"/>
</dbReference>
<dbReference type="InterPro" id="IPR001965">
    <property type="entry name" value="Znf_PHD"/>
</dbReference>
<feature type="compositionally biased region" description="Polar residues" evidence="5">
    <location>
        <begin position="430"/>
        <end position="442"/>
    </location>
</feature>
<feature type="region of interest" description="Disordered" evidence="5">
    <location>
        <begin position="421"/>
        <end position="465"/>
    </location>
</feature>
<keyword evidence="3" id="KW-0862">Zinc</keyword>
<evidence type="ECO:0000256" key="4">
    <source>
        <dbReference type="PROSITE-ProRule" id="PRU00146"/>
    </source>
</evidence>
<dbReference type="SMART" id="SM00249">
    <property type="entry name" value="PHD"/>
    <property type="match status" value="2"/>
</dbReference>
<keyword evidence="1" id="KW-0479">Metal-binding</keyword>
<dbReference type="Proteomes" id="UP000184300">
    <property type="component" value="Unassembled WGS sequence"/>
</dbReference>
<keyword evidence="2 4" id="KW-0863">Zinc-finger</keyword>
<dbReference type="GO" id="GO:0008270">
    <property type="term" value="F:zinc ion binding"/>
    <property type="evidence" value="ECO:0007669"/>
    <property type="project" value="UniProtKB-KW"/>
</dbReference>
<feature type="region of interest" description="Disordered" evidence="5">
    <location>
        <begin position="281"/>
        <end position="404"/>
    </location>
</feature>
<evidence type="ECO:0000259" key="6">
    <source>
        <dbReference type="PROSITE" id="PS50016"/>
    </source>
</evidence>
<feature type="compositionally biased region" description="Polar residues" evidence="5">
    <location>
        <begin position="153"/>
        <end position="163"/>
    </location>
</feature>
<dbReference type="PROSITE" id="PS50016">
    <property type="entry name" value="ZF_PHD_2"/>
    <property type="match status" value="1"/>
</dbReference>
<dbReference type="GeneID" id="34464909"/>
<gene>
    <name evidence="7" type="ORF">ASPGLDRAFT_63360</name>
</gene>
<reference evidence="8" key="1">
    <citation type="journal article" date="2017" name="Genome Biol.">
        <title>Comparative genomics reveals high biological diversity and specific adaptations in the industrially and medically important fungal genus Aspergillus.</title>
        <authorList>
            <person name="de Vries R.P."/>
            <person name="Riley R."/>
            <person name="Wiebenga A."/>
            <person name="Aguilar-Osorio G."/>
            <person name="Amillis S."/>
            <person name="Uchima C.A."/>
            <person name="Anderluh G."/>
            <person name="Asadollahi M."/>
            <person name="Askin M."/>
            <person name="Barry K."/>
            <person name="Battaglia E."/>
            <person name="Bayram O."/>
            <person name="Benocci T."/>
            <person name="Braus-Stromeyer S.A."/>
            <person name="Caldana C."/>
            <person name="Canovas D."/>
            <person name="Cerqueira G.C."/>
            <person name="Chen F."/>
            <person name="Chen W."/>
            <person name="Choi C."/>
            <person name="Clum A."/>
            <person name="Dos Santos R.A."/>
            <person name="Damasio A.R."/>
            <person name="Diallinas G."/>
            <person name="Emri T."/>
            <person name="Fekete E."/>
            <person name="Flipphi M."/>
            <person name="Freyberg S."/>
            <person name="Gallo A."/>
            <person name="Gournas C."/>
            <person name="Habgood R."/>
            <person name="Hainaut M."/>
            <person name="Harispe M.L."/>
            <person name="Henrissat B."/>
            <person name="Hilden K.S."/>
            <person name="Hope R."/>
            <person name="Hossain A."/>
            <person name="Karabika E."/>
            <person name="Karaffa L."/>
            <person name="Karanyi Z."/>
            <person name="Krasevec N."/>
            <person name="Kuo A."/>
            <person name="Kusch H."/>
            <person name="LaButti K."/>
            <person name="Lagendijk E.L."/>
            <person name="Lapidus A."/>
            <person name="Levasseur A."/>
            <person name="Lindquist E."/>
            <person name="Lipzen A."/>
            <person name="Logrieco A.F."/>
            <person name="MacCabe A."/>
            <person name="Maekelae M.R."/>
            <person name="Malavazi I."/>
            <person name="Melin P."/>
            <person name="Meyer V."/>
            <person name="Mielnichuk N."/>
            <person name="Miskei M."/>
            <person name="Molnar A.P."/>
            <person name="Mule G."/>
            <person name="Ngan C.Y."/>
            <person name="Orejas M."/>
            <person name="Orosz E."/>
            <person name="Ouedraogo J.P."/>
            <person name="Overkamp K.M."/>
            <person name="Park H.-S."/>
            <person name="Perrone G."/>
            <person name="Piumi F."/>
            <person name="Punt P.J."/>
            <person name="Ram A.F."/>
            <person name="Ramon A."/>
            <person name="Rauscher S."/>
            <person name="Record E."/>
            <person name="Riano-Pachon D.M."/>
            <person name="Robert V."/>
            <person name="Roehrig J."/>
            <person name="Ruller R."/>
            <person name="Salamov A."/>
            <person name="Salih N.S."/>
            <person name="Samson R.A."/>
            <person name="Sandor E."/>
            <person name="Sanguinetti M."/>
            <person name="Schuetze T."/>
            <person name="Sepcic K."/>
            <person name="Shelest E."/>
            <person name="Sherlock G."/>
            <person name="Sophianopoulou V."/>
            <person name="Squina F.M."/>
            <person name="Sun H."/>
            <person name="Susca A."/>
            <person name="Todd R.B."/>
            <person name="Tsang A."/>
            <person name="Unkles S.E."/>
            <person name="van de Wiele N."/>
            <person name="van Rossen-Uffink D."/>
            <person name="Oliveira J.V."/>
            <person name="Vesth T.C."/>
            <person name="Visser J."/>
            <person name="Yu J.-H."/>
            <person name="Zhou M."/>
            <person name="Andersen M.R."/>
            <person name="Archer D.B."/>
            <person name="Baker S.E."/>
            <person name="Benoit I."/>
            <person name="Brakhage A.A."/>
            <person name="Braus G.H."/>
            <person name="Fischer R."/>
            <person name="Frisvad J.C."/>
            <person name="Goldman G.H."/>
            <person name="Houbraken J."/>
            <person name="Oakley B."/>
            <person name="Pocsi I."/>
            <person name="Scazzocchio C."/>
            <person name="Seiboth B."/>
            <person name="vanKuyk P.A."/>
            <person name="Wortman J."/>
            <person name="Dyer P.S."/>
            <person name="Grigoriev I.V."/>
        </authorList>
    </citation>
    <scope>NUCLEOTIDE SEQUENCE [LARGE SCALE GENOMIC DNA]</scope>
    <source>
        <strain evidence="8">CBS 516.65</strain>
    </source>
</reference>
<evidence type="ECO:0000256" key="2">
    <source>
        <dbReference type="ARBA" id="ARBA00022771"/>
    </source>
</evidence>
<feature type="region of interest" description="Disordered" evidence="5">
    <location>
        <begin position="1"/>
        <end position="196"/>
    </location>
</feature>
<dbReference type="STRING" id="1160497.A0A1L9VX18"/>
<dbReference type="RefSeq" id="XP_022405122.1">
    <property type="nucleotide sequence ID" value="XM_022548649.1"/>
</dbReference>
<dbReference type="PROSITE" id="PS01359">
    <property type="entry name" value="ZF_PHD_1"/>
    <property type="match status" value="1"/>
</dbReference>
<evidence type="ECO:0000256" key="3">
    <source>
        <dbReference type="ARBA" id="ARBA00022833"/>
    </source>
</evidence>
<sequence>MARKLRSSSRPSTPVESPAPTTVRPSSAAESSRPRKLRRTGHNTRVASDPPQGSQSHPEQFTAEIESNSSAPQTGWTEPPVRPAVPSYMDSPWSAMSSDTNPVLSTMRPLGSMPTTADLRKVGLEPSKPATPRLPLKEASQIMQNGIHKEEQNAGQSAQQNGDTGDKKSKSPDAPVEEPIPVPAPAQPKEKAQKKDHLAIFSALPVPSSDEFDVDRIKDAVKDAVRQGVQTGNKAVIRTLLNVWENTSNDSSMLSILDGICRENPTRRETSAFKTVIRAAWDESQHEEDTDGSDAQPPAMTRTRSASSVSSLSSAKSLDAETFAPVMTSATSNTRSRTKGKQAKITALKPKPKTSIPPARRSAFPSNAEASTQRKRAMEINPDFSEGAVNEKRDRLQPKLPELDIPESKVRSSLALSNFASPGLSRGYGSRSNGIPMNGREQSGSRETSEAPDNQRIATSDDEYSENNDFCHNCNRSGQLLCCDGCVKSFHFSCLEPPLDPANPPEGEWYCPKCSIARPMRALLGTLDHSVEQQDFKLPSEIKDYFAGVTSNEKQGGRYEPVGPPFPRIAPRNVRGSRLANYSDPNLRRLYERLPNSSRETPIFCMVCGKTSLHDRPIIQCDYCPCSFHLDCTDPITSNPPVQTSAGREHPEQGHRYWMCPNHVYHDLAYLVYDEEGYEHRRRIRSIKRPRLVDIEILPDEEDEEAHMRELTHQGEKYRVSENGVKLSFIEKVKRDRFEAEAKKAAAEKYFAYAKERLDNLTANARFYYKTQRQPRPPAPVEDTVAPRTTDDRDAAMSLLALTHGNAGSVESVQTELDSLQSLQKSIEDRLKFLQDFQQEA</sequence>
<dbReference type="InterPro" id="IPR019787">
    <property type="entry name" value="Znf_PHD-finger"/>
</dbReference>